<protein>
    <submittedName>
        <fullName evidence="3">Uncharacterized protein</fullName>
    </submittedName>
</protein>
<keyword evidence="1" id="KW-0175">Coiled coil</keyword>
<feature type="coiled-coil region" evidence="1">
    <location>
        <begin position="324"/>
        <end position="351"/>
    </location>
</feature>
<name>A0A7S4LPF0_OXYMA</name>
<evidence type="ECO:0000256" key="2">
    <source>
        <dbReference type="SAM" id="MobiDB-lite"/>
    </source>
</evidence>
<evidence type="ECO:0000313" key="3">
    <source>
        <dbReference type="EMBL" id="CAE0842576.1"/>
    </source>
</evidence>
<dbReference type="AlphaFoldDB" id="A0A7S4LPF0"/>
<feature type="coiled-coil region" evidence="1">
    <location>
        <begin position="113"/>
        <end position="165"/>
    </location>
</feature>
<proteinExistence type="predicted"/>
<gene>
    <name evidence="3" type="ORF">OMAR00294_LOCUS1975</name>
</gene>
<organism evidence="3">
    <name type="scientific">Oxyrrhis marina</name>
    <name type="common">Dinoflagellate</name>
    <dbReference type="NCBI Taxonomy" id="2969"/>
    <lineage>
        <taxon>Eukaryota</taxon>
        <taxon>Sar</taxon>
        <taxon>Alveolata</taxon>
        <taxon>Dinophyceae</taxon>
        <taxon>Oxyrrhinales</taxon>
        <taxon>Oxyrrhinaceae</taxon>
        <taxon>Oxyrrhis</taxon>
    </lineage>
</organism>
<feature type="compositionally biased region" description="Basic residues" evidence="2">
    <location>
        <begin position="530"/>
        <end position="541"/>
    </location>
</feature>
<feature type="region of interest" description="Disordered" evidence="2">
    <location>
        <begin position="516"/>
        <end position="547"/>
    </location>
</feature>
<dbReference type="EMBL" id="HBJB01002421">
    <property type="protein sequence ID" value="CAE0842576.1"/>
    <property type="molecule type" value="Transcribed_RNA"/>
</dbReference>
<evidence type="ECO:0000256" key="1">
    <source>
        <dbReference type="SAM" id="Coils"/>
    </source>
</evidence>
<reference evidence="3" key="1">
    <citation type="submission" date="2021-01" db="EMBL/GenBank/DDBJ databases">
        <authorList>
            <person name="Corre E."/>
            <person name="Pelletier E."/>
            <person name="Niang G."/>
            <person name="Scheremetjew M."/>
            <person name="Finn R."/>
            <person name="Kale V."/>
            <person name="Holt S."/>
            <person name="Cochrane G."/>
            <person name="Meng A."/>
            <person name="Brown T."/>
            <person name="Cohen L."/>
        </authorList>
    </citation>
    <scope>NUCLEOTIDE SEQUENCE</scope>
    <source>
        <strain evidence="3">LB1974</strain>
    </source>
</reference>
<sequence length="547" mass="60688">MKSGVLAVFGASAAVLRSGSLEAAEMEASRPVLALAQAQARFWKASEGLQRVSLAMNTSQEDTSAKVDEFLRNQVASDHSCHAKLYRYKNMLNHLHDDVNLVYSKEKALVETITIEEAVISDLETQIRNLVEEGKRKMKECKDAKAAACEQYETYSKELEELKQIGHSPTNPIALFQTVMSHARRGHQHLELLGVKTTTGAALATRRVVASSRELQECLASLDSRPELSALQLSQDPPEEYKPTDEKVSEQKFDSTVTFGPKQCEKERKKLEDAWRHAYMTIEELVETNEAACNDDTCEAAVQAELDTALPPLHQERSERIDKVRQAQHDLVGVRNEMTTLENSLTKVEQATKTTQEECGAAEEGSEYLEKVRDLLDGMKRCPGLSGAVFEIPHFKSTAKVMSVDITKETDEALDAKLTAACKEGLPEETRNDTRAASQGELRQRLVANLPETNEENMPMYGICPGCRGAAYQGSMSGSFRRCFKPQAKIASGASESKECNDGFALAVCVSDLSLEEHEDTAAPEGQRKRDIRRRPSRRRSQQSSLS</sequence>
<accession>A0A7S4LPF0</accession>